<dbReference type="InterPro" id="IPR000778">
    <property type="entry name" value="Cyt_b245_heavy_chain"/>
</dbReference>
<feature type="transmembrane region" description="Helical" evidence="7">
    <location>
        <begin position="83"/>
        <end position="100"/>
    </location>
</feature>
<name>A0A6J1WQR4_GALME</name>
<keyword evidence="9" id="KW-1185">Reference proteome</keyword>
<protein>
    <submittedName>
        <fullName evidence="10">NADPH oxidase 4-like isoform X1</fullName>
    </submittedName>
</protein>
<dbReference type="PANTHER" id="PTHR11972">
    <property type="entry name" value="NADPH OXIDASE"/>
    <property type="match status" value="1"/>
</dbReference>
<dbReference type="CDD" id="cd06186">
    <property type="entry name" value="NOX_Duox_like_FAD_NADP"/>
    <property type="match status" value="1"/>
</dbReference>
<gene>
    <name evidence="10" type="primary">LOC113517309</name>
</gene>
<sequence length="606" mass="70693">MRLIPLLKDSYYFFKRRFFLILWISLVTYIFYNTYMFYFNGRQFYYIRRILGLGLCISRGTASVINLCCALVLLPLCKKLNQVLYRILSKLWPNLFFFWLERAKSFHMTVAVTLVMFALVHSVSHFVNLWNFSRSYDERMKEINFAKYKNESPFFLLLSQPGLTGVSMLIIILLMGMTSMRVVRRNIYNAFWYTHQLYMLFIALLIVHPLSGVLKEEILDDVESSPITSHEEGWSNSSSIDTHKFISIRSKTWTWMAFPLGCFLIDLVWRISSRNRARVHILEVTHMPGRTLSLTLSCPHSQFMCRMGQYILLQCLDISLLEWHPFTVVKVPTSNSRNFVVWVRVKGDWTEHLERLLLENGANRLSFLVDGAFSSPMEGAAADEVALCVAAGVGITPFVSLLHHMLLKPRTKLPGRIHLLWIVRTEEEITWLADLANDTILQLRDANRPDRLHIEFYVTGTKGNDIKAFKGKEECSATHMVVINEKGKITHALSNNEKSMTDDEKASLLTPNRRRHACTDDEKRNNLNHMKYYEIAKEYPLLGCRLKRGRPHWDRVFGYWVHLYPHKRLNLYCCGTKKLVKSLKNKCKYITSNTKTKITIVHERFS</sequence>
<evidence type="ECO:0000256" key="7">
    <source>
        <dbReference type="SAM" id="Phobius"/>
    </source>
</evidence>
<dbReference type="Gene3D" id="2.40.30.10">
    <property type="entry name" value="Translation factors"/>
    <property type="match status" value="1"/>
</dbReference>
<dbReference type="GO" id="GO:0016175">
    <property type="term" value="F:superoxide-generating NAD(P)H oxidase activity"/>
    <property type="evidence" value="ECO:0007669"/>
    <property type="project" value="TreeGrafter"/>
</dbReference>
<evidence type="ECO:0000256" key="5">
    <source>
        <dbReference type="ARBA" id="ARBA00023136"/>
    </source>
</evidence>
<dbReference type="SUPFAM" id="SSF63380">
    <property type="entry name" value="Riboflavin synthase domain-like"/>
    <property type="match status" value="1"/>
</dbReference>
<dbReference type="InterPro" id="IPR013112">
    <property type="entry name" value="FAD-bd_8"/>
</dbReference>
<feature type="transmembrane region" description="Helical" evidence="7">
    <location>
        <begin position="197"/>
        <end position="214"/>
    </location>
</feature>
<dbReference type="AlphaFoldDB" id="A0A6J1WQR4"/>
<evidence type="ECO:0000256" key="3">
    <source>
        <dbReference type="ARBA" id="ARBA00022989"/>
    </source>
</evidence>
<dbReference type="Pfam" id="PF08030">
    <property type="entry name" value="NAD_binding_6"/>
    <property type="match status" value="1"/>
</dbReference>
<dbReference type="GeneID" id="113517309"/>
<dbReference type="SFLD" id="SFLDS00052">
    <property type="entry name" value="Ferric_Reductase_Domain"/>
    <property type="match status" value="1"/>
</dbReference>
<evidence type="ECO:0000256" key="2">
    <source>
        <dbReference type="ARBA" id="ARBA00022692"/>
    </source>
</evidence>
<dbReference type="PRINTS" id="PR00466">
    <property type="entry name" value="GP91PHOX"/>
</dbReference>
<dbReference type="GO" id="GO:0042554">
    <property type="term" value="P:superoxide anion generation"/>
    <property type="evidence" value="ECO:0007669"/>
    <property type="project" value="TreeGrafter"/>
</dbReference>
<evidence type="ECO:0000313" key="10">
    <source>
        <dbReference type="RefSeq" id="XP_026757760.2"/>
    </source>
</evidence>
<keyword evidence="4" id="KW-0560">Oxidoreductase</keyword>
<feature type="transmembrane region" description="Helical" evidence="7">
    <location>
        <begin position="20"/>
        <end position="38"/>
    </location>
</feature>
<evidence type="ECO:0000259" key="8">
    <source>
        <dbReference type="PROSITE" id="PS51384"/>
    </source>
</evidence>
<accession>A0A6J1WQR4</accession>
<keyword evidence="5 7" id="KW-0472">Membrane</keyword>
<comment type="catalytic activity">
    <reaction evidence="6">
        <text>NADPH + 2 O2 = 2 superoxide + NADP(+) + H(+)</text>
        <dbReference type="Rhea" id="RHEA:63180"/>
        <dbReference type="ChEBI" id="CHEBI:15378"/>
        <dbReference type="ChEBI" id="CHEBI:15379"/>
        <dbReference type="ChEBI" id="CHEBI:18421"/>
        <dbReference type="ChEBI" id="CHEBI:57783"/>
        <dbReference type="ChEBI" id="CHEBI:58349"/>
    </reaction>
</comment>
<feature type="transmembrane region" description="Helical" evidence="7">
    <location>
        <begin position="106"/>
        <end position="133"/>
    </location>
</feature>
<feature type="transmembrane region" description="Helical" evidence="7">
    <location>
        <begin position="154"/>
        <end position="177"/>
    </location>
</feature>
<dbReference type="InterPro" id="IPR013121">
    <property type="entry name" value="Fe_red_NAD-bd_6"/>
</dbReference>
<evidence type="ECO:0000256" key="6">
    <source>
        <dbReference type="ARBA" id="ARBA00049908"/>
    </source>
</evidence>
<evidence type="ECO:0000256" key="1">
    <source>
        <dbReference type="ARBA" id="ARBA00004141"/>
    </source>
</evidence>
<dbReference type="SUPFAM" id="SSF52343">
    <property type="entry name" value="Ferredoxin reductase-like, C-terminal NADP-linked domain"/>
    <property type="match status" value="1"/>
</dbReference>
<dbReference type="InterPro" id="IPR013130">
    <property type="entry name" value="Fe3_Rdtase_TM_dom"/>
</dbReference>
<keyword evidence="2 7" id="KW-0812">Transmembrane</keyword>
<dbReference type="InterPro" id="IPR039261">
    <property type="entry name" value="FNR_nucleotide-bd"/>
</dbReference>
<dbReference type="InterPro" id="IPR017938">
    <property type="entry name" value="Riboflavin_synthase-like_b-brl"/>
</dbReference>
<dbReference type="RefSeq" id="XP_026757760.2">
    <property type="nucleotide sequence ID" value="XM_026901959.3"/>
</dbReference>
<keyword evidence="3 7" id="KW-1133">Transmembrane helix</keyword>
<organism evidence="9 10">
    <name type="scientific">Galleria mellonella</name>
    <name type="common">Greater wax moth</name>
    <dbReference type="NCBI Taxonomy" id="7137"/>
    <lineage>
        <taxon>Eukaryota</taxon>
        <taxon>Metazoa</taxon>
        <taxon>Ecdysozoa</taxon>
        <taxon>Arthropoda</taxon>
        <taxon>Hexapoda</taxon>
        <taxon>Insecta</taxon>
        <taxon>Pterygota</taxon>
        <taxon>Neoptera</taxon>
        <taxon>Endopterygota</taxon>
        <taxon>Lepidoptera</taxon>
        <taxon>Glossata</taxon>
        <taxon>Ditrysia</taxon>
        <taxon>Pyraloidea</taxon>
        <taxon>Pyralidae</taxon>
        <taxon>Galleriinae</taxon>
        <taxon>Galleria</taxon>
    </lineage>
</organism>
<dbReference type="PANTHER" id="PTHR11972:SF153">
    <property type="entry name" value="SUPEROXIDE-GENERATING NADPH OXIDASE HEAVY CHAIN SUBUNIT A"/>
    <property type="match status" value="1"/>
</dbReference>
<feature type="transmembrane region" description="Helical" evidence="7">
    <location>
        <begin position="253"/>
        <end position="272"/>
    </location>
</feature>
<reference evidence="10" key="1">
    <citation type="submission" date="2025-08" db="UniProtKB">
        <authorList>
            <consortium name="RefSeq"/>
        </authorList>
    </citation>
    <scope>IDENTIFICATION</scope>
    <source>
        <tissue evidence="10">Whole larvae</tissue>
    </source>
</reference>
<dbReference type="GO" id="GO:0006952">
    <property type="term" value="P:defense response"/>
    <property type="evidence" value="ECO:0007669"/>
    <property type="project" value="TreeGrafter"/>
</dbReference>
<evidence type="ECO:0000313" key="9">
    <source>
        <dbReference type="Proteomes" id="UP001652740"/>
    </source>
</evidence>
<dbReference type="Pfam" id="PF08022">
    <property type="entry name" value="FAD_binding_8"/>
    <property type="match status" value="1"/>
</dbReference>
<dbReference type="GO" id="GO:0043020">
    <property type="term" value="C:NADPH oxidase complex"/>
    <property type="evidence" value="ECO:0007669"/>
    <property type="project" value="TreeGrafter"/>
</dbReference>
<feature type="transmembrane region" description="Helical" evidence="7">
    <location>
        <begin position="50"/>
        <end position="76"/>
    </location>
</feature>
<dbReference type="KEGG" id="gmw:113517309"/>
<feature type="domain" description="FAD-binding FR-type" evidence="8">
    <location>
        <begin position="274"/>
        <end position="379"/>
    </location>
</feature>
<dbReference type="InterPro" id="IPR017927">
    <property type="entry name" value="FAD-bd_FR_type"/>
</dbReference>
<dbReference type="SFLD" id="SFLDG01168">
    <property type="entry name" value="Ferric_reductase_subgroup_(FRE"/>
    <property type="match status" value="1"/>
</dbReference>
<dbReference type="Gene3D" id="3.40.50.80">
    <property type="entry name" value="Nucleotide-binding domain of ferredoxin-NADP reductase (FNR) module"/>
    <property type="match status" value="1"/>
</dbReference>
<proteinExistence type="predicted"/>
<evidence type="ECO:0000256" key="4">
    <source>
        <dbReference type="ARBA" id="ARBA00023002"/>
    </source>
</evidence>
<comment type="subcellular location">
    <subcellularLocation>
        <location evidence="1">Membrane</location>
        <topology evidence="1">Multi-pass membrane protein</topology>
    </subcellularLocation>
</comment>
<dbReference type="InterPro" id="IPR050369">
    <property type="entry name" value="RBOH/FRE"/>
</dbReference>
<dbReference type="Pfam" id="PF01794">
    <property type="entry name" value="Ferric_reduct"/>
    <property type="match status" value="1"/>
</dbReference>
<dbReference type="Proteomes" id="UP001652740">
    <property type="component" value="Unplaced"/>
</dbReference>
<dbReference type="PROSITE" id="PS51384">
    <property type="entry name" value="FAD_FR"/>
    <property type="match status" value="1"/>
</dbReference>